<dbReference type="AlphaFoldDB" id="A0AAF3EKZ3"/>
<dbReference type="Proteomes" id="UP000887575">
    <property type="component" value="Unassembled WGS sequence"/>
</dbReference>
<organism evidence="2 3">
    <name type="scientific">Mesorhabditis belari</name>
    <dbReference type="NCBI Taxonomy" id="2138241"/>
    <lineage>
        <taxon>Eukaryota</taxon>
        <taxon>Metazoa</taxon>
        <taxon>Ecdysozoa</taxon>
        <taxon>Nematoda</taxon>
        <taxon>Chromadorea</taxon>
        <taxon>Rhabditida</taxon>
        <taxon>Rhabditina</taxon>
        <taxon>Rhabditomorpha</taxon>
        <taxon>Rhabditoidea</taxon>
        <taxon>Rhabditidae</taxon>
        <taxon>Mesorhabditinae</taxon>
        <taxon>Mesorhabditis</taxon>
    </lineage>
</organism>
<reference evidence="3" key="1">
    <citation type="submission" date="2024-02" db="UniProtKB">
        <authorList>
            <consortium name="WormBaseParasite"/>
        </authorList>
    </citation>
    <scope>IDENTIFICATION</scope>
</reference>
<proteinExistence type="predicted"/>
<evidence type="ECO:0000313" key="2">
    <source>
        <dbReference type="Proteomes" id="UP000887575"/>
    </source>
</evidence>
<evidence type="ECO:0000256" key="1">
    <source>
        <dbReference type="SAM" id="Phobius"/>
    </source>
</evidence>
<keyword evidence="2" id="KW-1185">Reference proteome</keyword>
<name>A0AAF3EKZ3_9BILA</name>
<dbReference type="SUPFAM" id="SSF52799">
    <property type="entry name" value="(Phosphotyrosine protein) phosphatases II"/>
    <property type="match status" value="1"/>
</dbReference>
<dbReference type="InterPro" id="IPR029021">
    <property type="entry name" value="Prot-tyrosine_phosphatase-like"/>
</dbReference>
<keyword evidence="1" id="KW-0812">Transmembrane</keyword>
<dbReference type="WBParaSite" id="MBELARI_LOCUS14713.1">
    <property type="protein sequence ID" value="MBELARI_LOCUS14713.1"/>
    <property type="gene ID" value="MBELARI_LOCUS14713"/>
</dbReference>
<keyword evidence="1" id="KW-0472">Membrane</keyword>
<keyword evidence="1" id="KW-1133">Transmembrane helix</keyword>
<accession>A0AAF3EKZ3</accession>
<protein>
    <submittedName>
        <fullName evidence="3">Bicarbonate transporter-like transmembrane domain-containing protein</fullName>
    </submittedName>
</protein>
<feature type="transmembrane region" description="Helical" evidence="1">
    <location>
        <begin position="56"/>
        <end position="84"/>
    </location>
</feature>
<sequence length="105" mass="12126">MIFSLRFARCRMGVDTSDRQIVNCSLNILDKGKELFNLKHYQWTAWPDRGNYCWPFFVFCVLLGIPVTRPLFIAGTVVAIEMILQKSVRSKPLKMSAVIKQLRGM</sequence>
<evidence type="ECO:0000313" key="3">
    <source>
        <dbReference type="WBParaSite" id="MBELARI_LOCUS14713.1"/>
    </source>
</evidence>